<dbReference type="InterPro" id="IPR013762">
    <property type="entry name" value="Integrase-like_cat_sf"/>
</dbReference>
<keyword evidence="2" id="KW-0238">DNA-binding</keyword>
<dbReference type="InterPro" id="IPR011010">
    <property type="entry name" value="DNA_brk_join_enz"/>
</dbReference>
<evidence type="ECO:0000259" key="4">
    <source>
        <dbReference type="PROSITE" id="PS51898"/>
    </source>
</evidence>
<dbReference type="Gene3D" id="1.10.443.10">
    <property type="entry name" value="Intergrase catalytic core"/>
    <property type="match status" value="1"/>
</dbReference>
<dbReference type="GO" id="GO:0015074">
    <property type="term" value="P:DNA integration"/>
    <property type="evidence" value="ECO:0007669"/>
    <property type="project" value="InterPro"/>
</dbReference>
<evidence type="ECO:0000313" key="6">
    <source>
        <dbReference type="Proteomes" id="UP000240971"/>
    </source>
</evidence>
<dbReference type="PANTHER" id="PTHR30349">
    <property type="entry name" value="PHAGE INTEGRASE-RELATED"/>
    <property type="match status" value="1"/>
</dbReference>
<keyword evidence="6" id="KW-1185">Reference proteome</keyword>
<name>A0A2P8H7V1_CHINA</name>
<dbReference type="AlphaFoldDB" id="A0A2P8H7V1"/>
<comment type="similarity">
    <text evidence="1">Belongs to the 'phage' integrase family.</text>
</comment>
<dbReference type="InterPro" id="IPR002104">
    <property type="entry name" value="Integrase_catalytic"/>
</dbReference>
<organism evidence="5 6">
    <name type="scientific">Chitinophaga niastensis</name>
    <dbReference type="NCBI Taxonomy" id="536980"/>
    <lineage>
        <taxon>Bacteria</taxon>
        <taxon>Pseudomonadati</taxon>
        <taxon>Bacteroidota</taxon>
        <taxon>Chitinophagia</taxon>
        <taxon>Chitinophagales</taxon>
        <taxon>Chitinophagaceae</taxon>
        <taxon>Chitinophaga</taxon>
    </lineage>
</organism>
<evidence type="ECO:0000256" key="1">
    <source>
        <dbReference type="ARBA" id="ARBA00008857"/>
    </source>
</evidence>
<protein>
    <submittedName>
        <fullName evidence="5">Integrase/recombinase XerD</fullName>
    </submittedName>
</protein>
<dbReference type="InterPro" id="IPR050090">
    <property type="entry name" value="Tyrosine_recombinase_XerCD"/>
</dbReference>
<dbReference type="PROSITE" id="PS51898">
    <property type="entry name" value="TYR_RECOMBINASE"/>
    <property type="match status" value="1"/>
</dbReference>
<accession>A0A2P8H7V1</accession>
<keyword evidence="3" id="KW-0233">DNA recombination</keyword>
<dbReference type="GO" id="GO:0003677">
    <property type="term" value="F:DNA binding"/>
    <property type="evidence" value="ECO:0007669"/>
    <property type="project" value="UniProtKB-KW"/>
</dbReference>
<dbReference type="RefSeq" id="WP_106531550.1">
    <property type="nucleotide sequence ID" value="NZ_PYAW01000016.1"/>
</dbReference>
<reference evidence="5 6" key="1">
    <citation type="submission" date="2018-03" db="EMBL/GenBank/DDBJ databases">
        <title>Genomic Encyclopedia of Archaeal and Bacterial Type Strains, Phase II (KMG-II): from individual species to whole genera.</title>
        <authorList>
            <person name="Goeker M."/>
        </authorList>
    </citation>
    <scope>NUCLEOTIDE SEQUENCE [LARGE SCALE GENOMIC DNA]</scope>
    <source>
        <strain evidence="5 6">DSM 24859</strain>
    </source>
</reference>
<comment type="caution">
    <text evidence="5">The sequence shown here is derived from an EMBL/GenBank/DDBJ whole genome shotgun (WGS) entry which is preliminary data.</text>
</comment>
<evidence type="ECO:0000256" key="2">
    <source>
        <dbReference type="ARBA" id="ARBA00023125"/>
    </source>
</evidence>
<evidence type="ECO:0000313" key="5">
    <source>
        <dbReference type="EMBL" id="PSL42288.1"/>
    </source>
</evidence>
<gene>
    <name evidence="5" type="ORF">CLV51_1164</name>
</gene>
<dbReference type="OrthoDB" id="9801717at2"/>
<dbReference type="Proteomes" id="UP000240971">
    <property type="component" value="Unassembled WGS sequence"/>
</dbReference>
<dbReference type="SUPFAM" id="SSF56349">
    <property type="entry name" value="DNA breaking-rejoining enzymes"/>
    <property type="match status" value="1"/>
</dbReference>
<feature type="domain" description="Tyr recombinase" evidence="4">
    <location>
        <begin position="121"/>
        <end position="321"/>
    </location>
</feature>
<dbReference type="EMBL" id="PYAW01000016">
    <property type="protein sequence ID" value="PSL42288.1"/>
    <property type="molecule type" value="Genomic_DNA"/>
</dbReference>
<dbReference type="PANTHER" id="PTHR30349:SF41">
    <property type="entry name" value="INTEGRASE_RECOMBINASE PROTEIN MJ0367-RELATED"/>
    <property type="match status" value="1"/>
</dbReference>
<proteinExistence type="inferred from homology"/>
<dbReference type="Pfam" id="PF00589">
    <property type="entry name" value="Phage_integrase"/>
    <property type="match status" value="1"/>
</dbReference>
<evidence type="ECO:0000256" key="3">
    <source>
        <dbReference type="ARBA" id="ARBA00023172"/>
    </source>
</evidence>
<sequence>MKQLDLKSEAYRYIVQSYGQWLGTLGYNEQTVYQLPNHIQELLYYAERKGYAGLHQLDIHLFKDHYYKLKGRANQRRGGGLSNSYLNKHLQALQKFSDYLRQSGRLLLPRLDIRTESGEGTVTDVLTQEEIRLLFETTYQPYESRKHDKGAMFYETMQKRDRAMLAVFYSCGLRRNEGYHLDTGDIHFHSSLLHVRKGKGYRERFVPVTKQGIKYLEQYLYDARPYFITGKQDALFVTYSGRRLSGQALLIRLKLLIALSGNLELQLKDVHLHTLRHSIATHLLQNGMTLERIKDFLGHTSLESTQIYTHFLEQQNPHIHAT</sequence>
<dbReference type="GO" id="GO:0006310">
    <property type="term" value="P:DNA recombination"/>
    <property type="evidence" value="ECO:0007669"/>
    <property type="project" value="UniProtKB-KW"/>
</dbReference>